<keyword evidence="4 8" id="KW-0067">ATP-binding</keyword>
<dbReference type="InterPro" id="IPR003439">
    <property type="entry name" value="ABC_transporter-like_ATP-bd"/>
</dbReference>
<keyword evidence="2" id="KW-0813">Transport</keyword>
<evidence type="ECO:0000256" key="6">
    <source>
        <dbReference type="ARBA" id="ARBA00037066"/>
    </source>
</evidence>
<keyword evidence="5" id="KW-1278">Translocase</keyword>
<dbReference type="EMBL" id="QUQO01000001">
    <property type="protein sequence ID" value="RFB05760.1"/>
    <property type="molecule type" value="Genomic_DNA"/>
</dbReference>
<proteinExistence type="inferred from homology"/>
<dbReference type="PROSITE" id="PS50893">
    <property type="entry name" value="ABC_TRANSPORTER_2"/>
    <property type="match status" value="1"/>
</dbReference>
<evidence type="ECO:0000259" key="7">
    <source>
        <dbReference type="PROSITE" id="PS50893"/>
    </source>
</evidence>
<dbReference type="SMART" id="SM00382">
    <property type="entry name" value="AAA"/>
    <property type="match status" value="1"/>
</dbReference>
<keyword evidence="9" id="KW-1185">Reference proteome</keyword>
<name>A0A371RJY5_9PROT</name>
<evidence type="ECO:0000256" key="3">
    <source>
        <dbReference type="ARBA" id="ARBA00022741"/>
    </source>
</evidence>
<dbReference type="FunCoup" id="A0A371RJY5">
    <property type="interactions" value="355"/>
</dbReference>
<protein>
    <submittedName>
        <fullName evidence="8">ABC transporter ATP-binding protein</fullName>
    </submittedName>
</protein>
<accession>A0A371RJY5</accession>
<dbReference type="InterPro" id="IPR017871">
    <property type="entry name" value="ABC_transporter-like_CS"/>
</dbReference>
<evidence type="ECO:0000256" key="5">
    <source>
        <dbReference type="ARBA" id="ARBA00022967"/>
    </source>
</evidence>
<reference evidence="8 9" key="1">
    <citation type="submission" date="2018-08" db="EMBL/GenBank/DDBJ databases">
        <title>Parvularcula sp. SM1705, isolated from surface water of the South Sea China.</title>
        <authorList>
            <person name="Sun L."/>
        </authorList>
    </citation>
    <scope>NUCLEOTIDE SEQUENCE [LARGE SCALE GENOMIC DNA]</scope>
    <source>
        <strain evidence="8 9">SM1705</strain>
    </source>
</reference>
<evidence type="ECO:0000256" key="4">
    <source>
        <dbReference type="ARBA" id="ARBA00022840"/>
    </source>
</evidence>
<sequence length="256" mass="27442">MSLIVRKLSVPLGECHIVEDASLTVEPGNLTGLIGANGAGKSTLMRAIAGLLPDAKGEVRLDDITTASLTPRQLAHRLAYLPQGQQVDWSLTVRDVVGLGRFPFQGRFGRPSAEDRAIVEDTIGRLGLSAIAERAATSLSGGERALVLLGRALAARTPYLFADEPTAALDPARQLEVIDLLSAEAKSGKGILVVLHDLNLASRYLDQVIVMHRGRIIADGPPAEVLCEDTLQTAYGITPLTGESDGQRWLIPWRRT</sequence>
<dbReference type="GO" id="GO:0016887">
    <property type="term" value="F:ATP hydrolysis activity"/>
    <property type="evidence" value="ECO:0007669"/>
    <property type="project" value="InterPro"/>
</dbReference>
<dbReference type="FunFam" id="3.40.50.300:FF:000134">
    <property type="entry name" value="Iron-enterobactin ABC transporter ATP-binding protein"/>
    <property type="match status" value="1"/>
</dbReference>
<feature type="domain" description="ABC transporter" evidence="7">
    <location>
        <begin position="3"/>
        <end position="238"/>
    </location>
</feature>
<comment type="similarity">
    <text evidence="1">Belongs to the ABC transporter superfamily.</text>
</comment>
<keyword evidence="3" id="KW-0547">Nucleotide-binding</keyword>
<dbReference type="PANTHER" id="PTHR42794:SF1">
    <property type="entry name" value="HEMIN IMPORT ATP-BINDING PROTEIN HMUV"/>
    <property type="match status" value="1"/>
</dbReference>
<dbReference type="InterPro" id="IPR003593">
    <property type="entry name" value="AAA+_ATPase"/>
</dbReference>
<evidence type="ECO:0000256" key="1">
    <source>
        <dbReference type="ARBA" id="ARBA00005417"/>
    </source>
</evidence>
<dbReference type="PANTHER" id="PTHR42794">
    <property type="entry name" value="HEMIN IMPORT ATP-BINDING PROTEIN HMUV"/>
    <property type="match status" value="1"/>
</dbReference>
<dbReference type="InterPro" id="IPR027417">
    <property type="entry name" value="P-loop_NTPase"/>
</dbReference>
<dbReference type="Pfam" id="PF00005">
    <property type="entry name" value="ABC_tran"/>
    <property type="match status" value="1"/>
</dbReference>
<evidence type="ECO:0000313" key="8">
    <source>
        <dbReference type="EMBL" id="RFB05760.1"/>
    </source>
</evidence>
<evidence type="ECO:0000313" key="9">
    <source>
        <dbReference type="Proteomes" id="UP000264589"/>
    </source>
</evidence>
<dbReference type="AlphaFoldDB" id="A0A371RJY5"/>
<gene>
    <name evidence="8" type="ORF">DX908_11070</name>
</gene>
<organism evidence="8 9">
    <name type="scientific">Parvularcula marina</name>
    <dbReference type="NCBI Taxonomy" id="2292771"/>
    <lineage>
        <taxon>Bacteria</taxon>
        <taxon>Pseudomonadati</taxon>
        <taxon>Pseudomonadota</taxon>
        <taxon>Alphaproteobacteria</taxon>
        <taxon>Parvularculales</taxon>
        <taxon>Parvularculaceae</taxon>
        <taxon>Parvularcula</taxon>
    </lineage>
</organism>
<dbReference type="Gene3D" id="3.40.50.300">
    <property type="entry name" value="P-loop containing nucleotide triphosphate hydrolases"/>
    <property type="match status" value="1"/>
</dbReference>
<dbReference type="OrthoDB" id="9810077at2"/>
<evidence type="ECO:0000256" key="2">
    <source>
        <dbReference type="ARBA" id="ARBA00022448"/>
    </source>
</evidence>
<dbReference type="Proteomes" id="UP000264589">
    <property type="component" value="Unassembled WGS sequence"/>
</dbReference>
<dbReference type="RefSeq" id="WP_116392393.1">
    <property type="nucleotide sequence ID" value="NZ_QUQO01000001.1"/>
</dbReference>
<dbReference type="InParanoid" id="A0A371RJY5"/>
<dbReference type="PROSITE" id="PS00211">
    <property type="entry name" value="ABC_TRANSPORTER_1"/>
    <property type="match status" value="1"/>
</dbReference>
<comment type="function">
    <text evidence="6">Part of the ABC transporter complex HmuTUV involved in hemin import. Responsible for energy coupling to the transport system.</text>
</comment>
<dbReference type="SUPFAM" id="SSF52540">
    <property type="entry name" value="P-loop containing nucleoside triphosphate hydrolases"/>
    <property type="match status" value="1"/>
</dbReference>
<comment type="caution">
    <text evidence="8">The sequence shown here is derived from an EMBL/GenBank/DDBJ whole genome shotgun (WGS) entry which is preliminary data.</text>
</comment>
<dbReference type="GO" id="GO:0005524">
    <property type="term" value="F:ATP binding"/>
    <property type="evidence" value="ECO:0007669"/>
    <property type="project" value="UniProtKB-KW"/>
</dbReference>